<dbReference type="PANTHER" id="PTHR24264">
    <property type="entry name" value="TRYPSIN-RELATED"/>
    <property type="match status" value="1"/>
</dbReference>
<dbReference type="AlphaFoldDB" id="A0A5N4B680"/>
<dbReference type="PANTHER" id="PTHR24264:SF20">
    <property type="entry name" value="TRYPSIN-LIKE"/>
    <property type="match status" value="1"/>
</dbReference>
<keyword evidence="4" id="KW-1015">Disulfide bond</keyword>
<evidence type="ECO:0000256" key="3">
    <source>
        <dbReference type="ARBA" id="ARBA00022825"/>
    </source>
</evidence>
<keyword evidence="3 5" id="KW-0720">Serine protease</keyword>
<evidence type="ECO:0000313" key="9">
    <source>
        <dbReference type="Proteomes" id="UP000327044"/>
    </source>
</evidence>
<evidence type="ECO:0000256" key="2">
    <source>
        <dbReference type="ARBA" id="ARBA00022801"/>
    </source>
</evidence>
<dbReference type="Pfam" id="PF00089">
    <property type="entry name" value="Trypsin"/>
    <property type="match status" value="2"/>
</dbReference>
<feature type="chain" id="PRO_5024309876" description="Peptidase S1 domain-containing protein" evidence="6">
    <location>
        <begin position="18"/>
        <end position="468"/>
    </location>
</feature>
<dbReference type="SUPFAM" id="SSF50494">
    <property type="entry name" value="Trypsin-like serine proteases"/>
    <property type="match status" value="2"/>
</dbReference>
<dbReference type="EMBL" id="VVIM01000001">
    <property type="protein sequence ID" value="KAB0805053.1"/>
    <property type="molecule type" value="Genomic_DNA"/>
</dbReference>
<dbReference type="FunFam" id="2.40.10.10:FF:000068">
    <property type="entry name" value="transmembrane protease serine 2"/>
    <property type="match status" value="2"/>
</dbReference>
<dbReference type="InterPro" id="IPR018114">
    <property type="entry name" value="TRYPSIN_HIS"/>
</dbReference>
<dbReference type="InterPro" id="IPR009003">
    <property type="entry name" value="Peptidase_S1_PA"/>
</dbReference>
<accession>A0A5N4B680</accession>
<dbReference type="PROSITE" id="PS50240">
    <property type="entry name" value="TRYPSIN_DOM"/>
    <property type="match status" value="1"/>
</dbReference>
<evidence type="ECO:0000313" key="8">
    <source>
        <dbReference type="EMBL" id="KAB0805053.1"/>
    </source>
</evidence>
<evidence type="ECO:0000256" key="4">
    <source>
        <dbReference type="ARBA" id="ARBA00023157"/>
    </source>
</evidence>
<evidence type="ECO:0000256" key="1">
    <source>
        <dbReference type="ARBA" id="ARBA00022670"/>
    </source>
</evidence>
<dbReference type="InterPro" id="IPR001254">
    <property type="entry name" value="Trypsin_dom"/>
</dbReference>
<evidence type="ECO:0000256" key="5">
    <source>
        <dbReference type="RuleBase" id="RU363034"/>
    </source>
</evidence>
<dbReference type="PROSITE" id="PS00134">
    <property type="entry name" value="TRYPSIN_HIS"/>
    <property type="match status" value="2"/>
</dbReference>
<dbReference type="PRINTS" id="PR00722">
    <property type="entry name" value="CHYMOTRYPSIN"/>
</dbReference>
<dbReference type="GO" id="GO:0004252">
    <property type="term" value="F:serine-type endopeptidase activity"/>
    <property type="evidence" value="ECO:0007669"/>
    <property type="project" value="InterPro"/>
</dbReference>
<dbReference type="Gene3D" id="2.40.10.10">
    <property type="entry name" value="Trypsin-like serine proteases"/>
    <property type="match status" value="4"/>
</dbReference>
<evidence type="ECO:0000259" key="7">
    <source>
        <dbReference type="PROSITE" id="PS50240"/>
    </source>
</evidence>
<dbReference type="InterPro" id="IPR050127">
    <property type="entry name" value="Serine_Proteases_S1"/>
</dbReference>
<organism evidence="8 9">
    <name type="scientific">Photinus pyralis</name>
    <name type="common">Common eastern firefly</name>
    <name type="synonym">Lampyris pyralis</name>
    <dbReference type="NCBI Taxonomy" id="7054"/>
    <lineage>
        <taxon>Eukaryota</taxon>
        <taxon>Metazoa</taxon>
        <taxon>Ecdysozoa</taxon>
        <taxon>Arthropoda</taxon>
        <taxon>Hexapoda</taxon>
        <taxon>Insecta</taxon>
        <taxon>Pterygota</taxon>
        <taxon>Neoptera</taxon>
        <taxon>Endopterygota</taxon>
        <taxon>Coleoptera</taxon>
        <taxon>Polyphaga</taxon>
        <taxon>Elateriformia</taxon>
        <taxon>Elateroidea</taxon>
        <taxon>Lampyridae</taxon>
        <taxon>Lampyrinae</taxon>
        <taxon>Photinus</taxon>
    </lineage>
</organism>
<dbReference type="InParanoid" id="A0A5N4B680"/>
<name>A0A5N4B680_PHOPY</name>
<dbReference type="Proteomes" id="UP000327044">
    <property type="component" value="Unassembled WGS sequence"/>
</dbReference>
<dbReference type="InterPro" id="IPR033116">
    <property type="entry name" value="TRYPSIN_SER"/>
</dbReference>
<keyword evidence="6" id="KW-0732">Signal</keyword>
<gene>
    <name evidence="8" type="ORF">PPYR_02023</name>
</gene>
<sequence>MKTFITFSILLLAFAQAKFIHFDPPTKIVGGDEAALHGFPYQVAIFIQVPQGTGFCGGSLISDKHILTAAHCVSSASSALVMVGAHNIKAEESNRQEFNTTSFAVHEQWFPLFILNDIAIIKINDAIQVDGVTVKILALAPATEDAVLTGLQATVSGWGKDSDAAQGVSSVLRYVNSTIIENSICKIFYFGNIRDEHICMNGWEGKSSCQGDSGGPLVMTRDGELTQYGVVSFGIIFGCEKGWPSAAIFILDVDDEDLFCGGSLCSRYHVLTAAHCLYNARESLILLGAHNITVNEPNVQHFVSSRFFVHPRYSSSTIHNDIAVIMLPKPAVINEFVQIISLHQNQTLLFGQEGTVSGWGLQSTKARDISPVLRHVSLRIVFHFICSATYKDFTSGTQICQHEAKGKSTCSGDSGGPVVVYDRKKRRRIQVGVVSFGHRDGCEVGKPVVQTRVSAYYSWIESIIKNDY</sequence>
<evidence type="ECO:0000256" key="6">
    <source>
        <dbReference type="SAM" id="SignalP"/>
    </source>
</evidence>
<keyword evidence="1 5" id="KW-0645">Protease</keyword>
<dbReference type="SMART" id="SM00020">
    <property type="entry name" value="Tryp_SPc"/>
    <property type="match status" value="2"/>
</dbReference>
<dbReference type="CDD" id="cd00190">
    <property type="entry name" value="Tryp_SPc"/>
    <property type="match status" value="2"/>
</dbReference>
<keyword evidence="9" id="KW-1185">Reference proteome</keyword>
<keyword evidence="2 5" id="KW-0378">Hydrolase</keyword>
<protein>
    <recommendedName>
        <fullName evidence="7">Peptidase S1 domain-containing protein</fullName>
    </recommendedName>
</protein>
<dbReference type="FunCoup" id="A0A5N4B680">
    <property type="interactions" value="75"/>
</dbReference>
<comment type="caution">
    <text evidence="8">The sequence shown here is derived from an EMBL/GenBank/DDBJ whole genome shotgun (WGS) entry which is preliminary data.</text>
</comment>
<feature type="signal peptide" evidence="6">
    <location>
        <begin position="1"/>
        <end position="17"/>
    </location>
</feature>
<dbReference type="InterPro" id="IPR001314">
    <property type="entry name" value="Peptidase_S1A"/>
</dbReference>
<dbReference type="PROSITE" id="PS00135">
    <property type="entry name" value="TRYPSIN_SER"/>
    <property type="match status" value="2"/>
</dbReference>
<dbReference type="GO" id="GO:0006508">
    <property type="term" value="P:proteolysis"/>
    <property type="evidence" value="ECO:0007669"/>
    <property type="project" value="UniProtKB-KW"/>
</dbReference>
<feature type="domain" description="Peptidase S1" evidence="7">
    <location>
        <begin position="28"/>
        <end position="465"/>
    </location>
</feature>
<dbReference type="GO" id="GO:0005615">
    <property type="term" value="C:extracellular space"/>
    <property type="evidence" value="ECO:0007669"/>
    <property type="project" value="TreeGrafter"/>
</dbReference>
<reference evidence="8 9" key="1">
    <citation type="journal article" date="2018" name="Elife">
        <title>Firefly genomes illuminate parallel origins of bioluminescence in beetles.</title>
        <authorList>
            <person name="Fallon T.R."/>
            <person name="Lower S.E."/>
            <person name="Chang C.H."/>
            <person name="Bessho-Uehara M."/>
            <person name="Martin G.J."/>
            <person name="Bewick A.J."/>
            <person name="Behringer M."/>
            <person name="Debat H.J."/>
            <person name="Wong I."/>
            <person name="Day J.C."/>
            <person name="Suvorov A."/>
            <person name="Silva C.J."/>
            <person name="Stanger-Hall K.F."/>
            <person name="Hall D.W."/>
            <person name="Schmitz R.J."/>
            <person name="Nelson D.R."/>
            <person name="Lewis S.M."/>
            <person name="Shigenobu S."/>
            <person name="Bybee S.M."/>
            <person name="Larracuente A.M."/>
            <person name="Oba Y."/>
            <person name="Weng J.K."/>
        </authorList>
    </citation>
    <scope>NUCLEOTIDE SEQUENCE [LARGE SCALE GENOMIC DNA]</scope>
    <source>
        <strain evidence="8">1611_PpyrPB1</strain>
        <tissue evidence="8">Whole body</tissue>
    </source>
</reference>
<proteinExistence type="predicted"/>
<dbReference type="InterPro" id="IPR043504">
    <property type="entry name" value="Peptidase_S1_PA_chymotrypsin"/>
</dbReference>